<dbReference type="Proteomes" id="UP000183407">
    <property type="component" value="Unassembled WGS sequence"/>
</dbReference>
<evidence type="ECO:0000259" key="1">
    <source>
        <dbReference type="Pfam" id="PF13577"/>
    </source>
</evidence>
<evidence type="ECO:0000313" key="3">
    <source>
        <dbReference type="Proteomes" id="UP000183407"/>
    </source>
</evidence>
<protein>
    <submittedName>
        <fullName evidence="2">SnoaL-like domain-containing protein</fullName>
    </submittedName>
</protein>
<evidence type="ECO:0000313" key="2">
    <source>
        <dbReference type="EMBL" id="SED80934.1"/>
    </source>
</evidence>
<dbReference type="Gene3D" id="3.10.450.50">
    <property type="match status" value="1"/>
</dbReference>
<reference evidence="3" key="1">
    <citation type="submission" date="2016-10" db="EMBL/GenBank/DDBJ databases">
        <authorList>
            <person name="Varghese N."/>
        </authorList>
    </citation>
    <scope>NUCLEOTIDE SEQUENCE [LARGE SCALE GENOMIC DNA]</scope>
    <source>
        <strain evidence="3">DSM 44719</strain>
    </source>
</reference>
<dbReference type="RefSeq" id="WP_073361643.1">
    <property type="nucleotide sequence ID" value="NZ_FNTL01000004.1"/>
</dbReference>
<name>A0A1H5DQ19_RHOJO</name>
<dbReference type="EMBL" id="FNTL01000004">
    <property type="protein sequence ID" value="SED80934.1"/>
    <property type="molecule type" value="Genomic_DNA"/>
</dbReference>
<sequence>MTETTTTLAHPIEDTVARLTRRVDVLEGELAVRRLQHTYGYYLDKCLYREVTELFSDEGEAVFCGGVYRGRAGIERLYLDRFRARFTQGHNGPVHGFLLDHPQLQDVITVDPDGTTAHGRFRCIMQAGVHESARGQFAGKSSYGQWWEGALYENEYVRENGVWKIKRLDYRPFWHAEYSKGWSETPPMNQVIPTITYPEDPVGPDEITPGYELFPNTDVVGFHYAHPVTGEVWQS</sequence>
<dbReference type="AlphaFoldDB" id="A0A1H5DQ19"/>
<gene>
    <name evidence="2" type="ORF">SAMN04490220_5627</name>
</gene>
<dbReference type="InterPro" id="IPR037401">
    <property type="entry name" value="SnoaL-like"/>
</dbReference>
<proteinExistence type="predicted"/>
<dbReference type="Pfam" id="PF13577">
    <property type="entry name" value="SnoaL_4"/>
    <property type="match status" value="1"/>
</dbReference>
<dbReference type="OrthoDB" id="4571298at2"/>
<organism evidence="2 3">
    <name type="scientific">Rhodococcus jostii</name>
    <dbReference type="NCBI Taxonomy" id="132919"/>
    <lineage>
        <taxon>Bacteria</taxon>
        <taxon>Bacillati</taxon>
        <taxon>Actinomycetota</taxon>
        <taxon>Actinomycetes</taxon>
        <taxon>Mycobacteriales</taxon>
        <taxon>Nocardiaceae</taxon>
        <taxon>Rhodococcus</taxon>
    </lineage>
</organism>
<feature type="domain" description="SnoaL-like" evidence="1">
    <location>
        <begin position="26"/>
        <end position="168"/>
    </location>
</feature>
<dbReference type="InterPro" id="IPR032710">
    <property type="entry name" value="NTF2-like_dom_sf"/>
</dbReference>
<dbReference type="SUPFAM" id="SSF54427">
    <property type="entry name" value="NTF2-like"/>
    <property type="match status" value="1"/>
</dbReference>
<accession>A0A1H5DQ19</accession>